<dbReference type="PANTHER" id="PTHR47800:SF5">
    <property type="entry name" value="FER-1-LIKE PROTEIN 6"/>
    <property type="match status" value="1"/>
</dbReference>
<dbReference type="STRING" id="698492.A0A0E9NG58"/>
<dbReference type="SUPFAM" id="SSF49562">
    <property type="entry name" value="C2 domain (Calcium/lipid-binding domain, CaLB)"/>
    <property type="match status" value="1"/>
</dbReference>
<feature type="region of interest" description="Disordered" evidence="1">
    <location>
        <begin position="331"/>
        <end position="351"/>
    </location>
</feature>
<reference evidence="3 4" key="2">
    <citation type="journal article" date="2014" name="J. Gen. Appl. Microbiol.">
        <title>The early diverging ascomycetous budding yeast Saitoella complicata has three histone deacetylases belonging to the Clr6, Hos2, and Rpd3 lineages.</title>
        <authorList>
            <person name="Nishida H."/>
            <person name="Matsumoto T."/>
            <person name="Kondo S."/>
            <person name="Hamamoto M."/>
            <person name="Yoshikawa H."/>
        </authorList>
    </citation>
    <scope>NUCLEOTIDE SEQUENCE [LARGE SCALE GENOMIC DNA]</scope>
    <source>
        <strain evidence="3 4">NRRL Y-17804</strain>
    </source>
</reference>
<feature type="region of interest" description="Disordered" evidence="1">
    <location>
        <begin position="364"/>
        <end position="397"/>
    </location>
</feature>
<dbReference type="InterPro" id="IPR035892">
    <property type="entry name" value="C2_domain_sf"/>
</dbReference>
<proteinExistence type="predicted"/>
<organism evidence="3 4">
    <name type="scientific">Saitoella complicata (strain BCRC 22490 / CBS 7301 / JCM 7358 / NBRC 10748 / NRRL Y-17804)</name>
    <dbReference type="NCBI Taxonomy" id="698492"/>
    <lineage>
        <taxon>Eukaryota</taxon>
        <taxon>Fungi</taxon>
        <taxon>Dikarya</taxon>
        <taxon>Ascomycota</taxon>
        <taxon>Taphrinomycotina</taxon>
        <taxon>Taphrinomycotina incertae sedis</taxon>
        <taxon>Saitoella</taxon>
    </lineage>
</organism>
<dbReference type="EMBL" id="BACD03000017">
    <property type="protein sequence ID" value="GAO48803.1"/>
    <property type="molecule type" value="Genomic_DNA"/>
</dbReference>
<evidence type="ECO:0000313" key="3">
    <source>
        <dbReference type="EMBL" id="GAO48803.1"/>
    </source>
</evidence>
<feature type="compositionally biased region" description="Low complexity" evidence="1">
    <location>
        <begin position="470"/>
        <end position="483"/>
    </location>
</feature>
<dbReference type="GO" id="GO:0010628">
    <property type="term" value="P:positive regulation of gene expression"/>
    <property type="evidence" value="ECO:0007669"/>
    <property type="project" value="TreeGrafter"/>
</dbReference>
<evidence type="ECO:0000313" key="4">
    <source>
        <dbReference type="Proteomes" id="UP000033140"/>
    </source>
</evidence>
<sequence>MGNQFDVKIGFVSACNLPVGDFFHGDSDPYIIARIQNNDDDSLIYRTDTVHNTTEPTWDNDWWHVAGVRSGARLELKLEDEDPDKHTDDKLGEGEYMLDDLGALVDGGEKEIEVHIHKRKSNPRILLGTALLGMMHPKRAQAHAMVKLRITITKSEKSPGRLLLLGPRKYSIHRSPLVGRMAGTTDTDDAPAFLAFRLQLLDVPQDLQFEYTMKRPEIVSMFADNIKGRLIRRAVKSQHDTIYGYDRKTIYGRIEREQMAAVLLEMTDCVEDREDRTKDKLFTYAITLDGVLHFTETGSQYLIDHLSKHSMHANAAPVVVCSGEFFIRRRGSEDGEDDNSMTNGRDDSEVDVIPEVEEAVMENADKVQRSQEAKKHGEEGNIDWSKHERKDHHQSSLKPKINLSKYILVIDNDSGTYMPSADRLPDFQKFLEHNLPGLEVRALSRDDEKLKKWKEEHNERKEEVEPVGLASSGSSSSASSVSSVDREEVDGGKGWVDEWDERDGSAVQVIAVYQVMFIVSRTQRLYAEYNQMTK</sequence>
<dbReference type="AlphaFoldDB" id="A0A0E9NG58"/>
<feature type="compositionally biased region" description="Basic and acidic residues" evidence="1">
    <location>
        <begin position="455"/>
        <end position="464"/>
    </location>
</feature>
<feature type="region of interest" description="Disordered" evidence="1">
    <location>
        <begin position="455"/>
        <end position="497"/>
    </location>
</feature>
<dbReference type="Gene3D" id="2.60.40.150">
    <property type="entry name" value="C2 domain"/>
    <property type="match status" value="1"/>
</dbReference>
<dbReference type="OMA" id="SRYNFQA"/>
<keyword evidence="4" id="KW-1185">Reference proteome</keyword>
<dbReference type="Pfam" id="PF00168">
    <property type="entry name" value="C2"/>
    <property type="match status" value="1"/>
</dbReference>
<dbReference type="PROSITE" id="PS50004">
    <property type="entry name" value="C2"/>
    <property type="match status" value="1"/>
</dbReference>
<feature type="domain" description="C2" evidence="2">
    <location>
        <begin position="1"/>
        <end position="114"/>
    </location>
</feature>
<name>A0A0E9NG58_SAICN</name>
<protein>
    <recommendedName>
        <fullName evidence="2">C2 domain-containing protein</fullName>
    </recommendedName>
</protein>
<dbReference type="Proteomes" id="UP000033140">
    <property type="component" value="Unassembled WGS sequence"/>
</dbReference>
<feature type="compositionally biased region" description="Basic and acidic residues" evidence="1">
    <location>
        <begin position="364"/>
        <end position="394"/>
    </location>
</feature>
<gene>
    <name evidence="3" type="ORF">G7K_2972-t1</name>
</gene>
<dbReference type="PANTHER" id="PTHR47800">
    <property type="entry name" value="C2 DOMAIN-CONTAINING PROTEIN"/>
    <property type="match status" value="1"/>
</dbReference>
<reference evidence="3 4" key="3">
    <citation type="journal article" date="2015" name="Genome Announc.">
        <title>Draft Genome Sequence of the Archiascomycetous Yeast Saitoella complicata.</title>
        <authorList>
            <person name="Yamauchi K."/>
            <person name="Kondo S."/>
            <person name="Hamamoto M."/>
            <person name="Takahashi Y."/>
            <person name="Ogura Y."/>
            <person name="Hayashi T."/>
            <person name="Nishida H."/>
        </authorList>
    </citation>
    <scope>NUCLEOTIDE SEQUENCE [LARGE SCALE GENOMIC DNA]</scope>
    <source>
        <strain evidence="3 4">NRRL Y-17804</strain>
    </source>
</reference>
<evidence type="ECO:0000259" key="2">
    <source>
        <dbReference type="PROSITE" id="PS50004"/>
    </source>
</evidence>
<reference evidence="3 4" key="1">
    <citation type="journal article" date="2011" name="J. Gen. Appl. Microbiol.">
        <title>Draft genome sequencing of the enigmatic yeast Saitoella complicata.</title>
        <authorList>
            <person name="Nishida H."/>
            <person name="Hamamoto M."/>
            <person name="Sugiyama J."/>
        </authorList>
    </citation>
    <scope>NUCLEOTIDE SEQUENCE [LARGE SCALE GENOMIC DNA]</scope>
    <source>
        <strain evidence="3 4">NRRL Y-17804</strain>
    </source>
</reference>
<dbReference type="InterPro" id="IPR000008">
    <property type="entry name" value="C2_dom"/>
</dbReference>
<evidence type="ECO:0000256" key="1">
    <source>
        <dbReference type="SAM" id="MobiDB-lite"/>
    </source>
</evidence>
<accession>A0A0E9NG58</accession>
<comment type="caution">
    <text evidence="3">The sequence shown here is derived from an EMBL/GenBank/DDBJ whole genome shotgun (WGS) entry which is preliminary data.</text>
</comment>